<keyword evidence="7" id="KW-1185">Reference proteome</keyword>
<reference evidence="6" key="1">
    <citation type="submission" date="2023-06" db="EMBL/GenBank/DDBJ databases">
        <title>Uncultivated large filamentous bacteria from sulfidic sediments reveal new species and different genomic features in energy metabolism and defense.</title>
        <authorList>
            <person name="Fonseca A."/>
        </authorList>
    </citation>
    <scope>NUCLEOTIDE SEQUENCE</scope>
    <source>
        <strain evidence="6">HSG4</strain>
    </source>
</reference>
<dbReference type="SUPFAM" id="SSF103088">
    <property type="entry name" value="OmpA-like"/>
    <property type="match status" value="1"/>
</dbReference>
<dbReference type="PRINTS" id="PR01021">
    <property type="entry name" value="OMPADOMAIN"/>
</dbReference>
<sequence>MGILLCFHSTAWAEKPVFADSETSVTDIIQALQKKQKMRDYRDLGGIAEDEPPKIAALIHFKFDSATILEESKSLLNKFGQALKSDKLAHSILMIAGHTDNTGTNIYNLALSYRRAES</sequence>
<evidence type="ECO:0000256" key="4">
    <source>
        <dbReference type="PROSITE-ProRule" id="PRU00473"/>
    </source>
</evidence>
<dbReference type="InterPro" id="IPR006665">
    <property type="entry name" value="OmpA-like"/>
</dbReference>
<dbReference type="Pfam" id="PF00691">
    <property type="entry name" value="OmpA"/>
    <property type="match status" value="1"/>
</dbReference>
<dbReference type="Proteomes" id="UP001171945">
    <property type="component" value="Unassembled WGS sequence"/>
</dbReference>
<accession>A0ABT7VT13</accession>
<gene>
    <name evidence="6" type="ORF">QUF54_05050</name>
</gene>
<comment type="subcellular location">
    <subcellularLocation>
        <location evidence="1">Cell outer membrane</location>
    </subcellularLocation>
</comment>
<evidence type="ECO:0000256" key="2">
    <source>
        <dbReference type="ARBA" id="ARBA00023136"/>
    </source>
</evidence>
<dbReference type="CDD" id="cd07185">
    <property type="entry name" value="OmpA_C-like"/>
    <property type="match status" value="1"/>
</dbReference>
<dbReference type="PROSITE" id="PS51123">
    <property type="entry name" value="OMPA_2"/>
    <property type="match status" value="1"/>
</dbReference>
<evidence type="ECO:0000259" key="5">
    <source>
        <dbReference type="PROSITE" id="PS51123"/>
    </source>
</evidence>
<proteinExistence type="predicted"/>
<evidence type="ECO:0000313" key="7">
    <source>
        <dbReference type="Proteomes" id="UP001171945"/>
    </source>
</evidence>
<keyword evidence="3" id="KW-0998">Cell outer membrane</keyword>
<evidence type="ECO:0000313" key="6">
    <source>
        <dbReference type="EMBL" id="MDM8562703.1"/>
    </source>
</evidence>
<dbReference type="PANTHER" id="PTHR30329">
    <property type="entry name" value="STATOR ELEMENT OF FLAGELLAR MOTOR COMPLEX"/>
    <property type="match status" value="1"/>
</dbReference>
<dbReference type="Gene3D" id="3.30.1330.60">
    <property type="entry name" value="OmpA-like domain"/>
    <property type="match status" value="1"/>
</dbReference>
<dbReference type="InterPro" id="IPR036737">
    <property type="entry name" value="OmpA-like_sf"/>
</dbReference>
<dbReference type="InterPro" id="IPR050330">
    <property type="entry name" value="Bact_OuterMem_StrucFunc"/>
</dbReference>
<name>A0ABT7VT13_9GAMM</name>
<dbReference type="InterPro" id="IPR006664">
    <property type="entry name" value="OMP_bac"/>
</dbReference>
<comment type="caution">
    <text evidence="6">The sequence shown here is derived from an EMBL/GenBank/DDBJ whole genome shotgun (WGS) entry which is preliminary data.</text>
</comment>
<evidence type="ECO:0000256" key="1">
    <source>
        <dbReference type="ARBA" id="ARBA00004442"/>
    </source>
</evidence>
<protein>
    <submittedName>
        <fullName evidence="6">OmpA family protein</fullName>
    </submittedName>
</protein>
<evidence type="ECO:0000256" key="3">
    <source>
        <dbReference type="ARBA" id="ARBA00023237"/>
    </source>
</evidence>
<feature type="domain" description="OmpA-like" evidence="5">
    <location>
        <begin position="48"/>
        <end position="118"/>
    </location>
</feature>
<keyword evidence="2 4" id="KW-0472">Membrane</keyword>
<dbReference type="PANTHER" id="PTHR30329:SF21">
    <property type="entry name" value="LIPOPROTEIN YIAD-RELATED"/>
    <property type="match status" value="1"/>
</dbReference>
<organism evidence="6 7">
    <name type="scientific">Candidatus Marithioploca araucensis</name>
    <dbReference type="NCBI Taxonomy" id="70273"/>
    <lineage>
        <taxon>Bacteria</taxon>
        <taxon>Pseudomonadati</taxon>
        <taxon>Pseudomonadota</taxon>
        <taxon>Gammaproteobacteria</taxon>
        <taxon>Thiotrichales</taxon>
        <taxon>Thiotrichaceae</taxon>
        <taxon>Candidatus Marithioploca</taxon>
    </lineage>
</organism>
<feature type="non-terminal residue" evidence="6">
    <location>
        <position position="118"/>
    </location>
</feature>
<dbReference type="EMBL" id="JAUCGM010000255">
    <property type="protein sequence ID" value="MDM8562703.1"/>
    <property type="molecule type" value="Genomic_DNA"/>
</dbReference>